<evidence type="ECO:0000313" key="2">
    <source>
        <dbReference type="EMBL" id="GIH21549.1"/>
    </source>
</evidence>
<sequence length="129" mass="13855">MTDHDRVSVTIDRPAHRGGRRLSNMEASSRRPVSATDLTRVLAGPDGGWAPGRAVECDVPVSVSARREAAKGPLTPRWGNTKVPTSLASSTYDIRLDRRPEVSFGTSLLTVGAVFGRSSAPRFIAVEAR</sequence>
<evidence type="ECO:0000256" key="1">
    <source>
        <dbReference type="SAM" id="MobiDB-lite"/>
    </source>
</evidence>
<dbReference type="AlphaFoldDB" id="A0A8J3VX58"/>
<comment type="caution">
    <text evidence="2">The sequence shown here is derived from an EMBL/GenBank/DDBJ whole genome shotgun (WGS) entry which is preliminary data.</text>
</comment>
<name>A0A8J3VX58_9ACTN</name>
<keyword evidence="3" id="KW-1185">Reference proteome</keyword>
<accession>A0A8J3VX58</accession>
<evidence type="ECO:0000313" key="3">
    <source>
        <dbReference type="Proteomes" id="UP000642748"/>
    </source>
</evidence>
<gene>
    <name evidence="2" type="ORF">Raf01_97210</name>
</gene>
<feature type="region of interest" description="Disordered" evidence="1">
    <location>
        <begin position="1"/>
        <end position="34"/>
    </location>
</feature>
<reference evidence="2" key="1">
    <citation type="submission" date="2021-01" db="EMBL/GenBank/DDBJ databases">
        <title>Whole genome shotgun sequence of Rugosimonospora africana NBRC 104875.</title>
        <authorList>
            <person name="Komaki H."/>
            <person name="Tamura T."/>
        </authorList>
    </citation>
    <scope>NUCLEOTIDE SEQUENCE</scope>
    <source>
        <strain evidence="2">NBRC 104875</strain>
    </source>
</reference>
<dbReference type="EMBL" id="BONZ01000139">
    <property type="protein sequence ID" value="GIH21549.1"/>
    <property type="molecule type" value="Genomic_DNA"/>
</dbReference>
<organism evidence="2 3">
    <name type="scientific">Rugosimonospora africana</name>
    <dbReference type="NCBI Taxonomy" id="556532"/>
    <lineage>
        <taxon>Bacteria</taxon>
        <taxon>Bacillati</taxon>
        <taxon>Actinomycetota</taxon>
        <taxon>Actinomycetes</taxon>
        <taxon>Micromonosporales</taxon>
        <taxon>Micromonosporaceae</taxon>
        <taxon>Rugosimonospora</taxon>
    </lineage>
</organism>
<dbReference type="Proteomes" id="UP000642748">
    <property type="component" value="Unassembled WGS sequence"/>
</dbReference>
<proteinExistence type="predicted"/>
<protein>
    <submittedName>
        <fullName evidence="2">Uncharacterized protein</fullName>
    </submittedName>
</protein>